<feature type="domain" description="MoaF C-terminal" evidence="2">
    <location>
        <begin position="151"/>
        <end position="263"/>
    </location>
</feature>
<reference evidence="3" key="1">
    <citation type="submission" date="2023-01" db="EMBL/GenBank/DDBJ databases">
        <title>Draft genome sequence of Nocardiopsis sp. LSu2-4 isolated from halophytes.</title>
        <authorList>
            <person name="Duangmal K."/>
            <person name="Chantavorakit T."/>
        </authorList>
    </citation>
    <scope>NUCLEOTIDE SEQUENCE</scope>
    <source>
        <strain evidence="3">LSu2-4</strain>
    </source>
</reference>
<proteinExistence type="predicted"/>
<dbReference type="Proteomes" id="UP001165685">
    <property type="component" value="Unassembled WGS sequence"/>
</dbReference>
<dbReference type="Gene3D" id="2.40.128.20">
    <property type="match status" value="1"/>
</dbReference>
<comment type="caution">
    <text evidence="3">The sequence shown here is derived from an EMBL/GenBank/DDBJ whole genome shotgun (WGS) entry which is preliminary data.</text>
</comment>
<name>A0ABT4TKB0_9ACTN</name>
<dbReference type="Pfam" id="PF10703">
    <property type="entry name" value="MoaF"/>
    <property type="match status" value="1"/>
</dbReference>
<dbReference type="Pfam" id="PF17409">
    <property type="entry name" value="MoaF_C"/>
    <property type="match status" value="1"/>
</dbReference>
<dbReference type="RefSeq" id="WP_270677795.1">
    <property type="nucleotide sequence ID" value="NZ_JAQFWP010000017.1"/>
</dbReference>
<dbReference type="InterPro" id="IPR012674">
    <property type="entry name" value="Calycin"/>
</dbReference>
<evidence type="ECO:0000313" key="4">
    <source>
        <dbReference type="Proteomes" id="UP001165685"/>
    </source>
</evidence>
<sequence>MSESFIPVGALGEGFAPAADLLGETADLSGRTLTLNLDAPSAPSASSASSAPTTLRIAEHTASWGGHTDVPVRVTSIRSGVYMIDGVADGVSTTFVADVETGAVTQVEGRLPGAEARAESAYTRVRRGDEPTGVTARIVHGGIGGPPAARHAPTTALVGLRNRYTYSPSEVYEHVYLTPDLYTWHCLRGVEQGLADTDRCHHVAIRDRLTLFVWREKIVPTLGLLLIDLDRMRTDGKIFGNQGFDAGAIVNFPVGARAEILSAATA</sequence>
<protein>
    <submittedName>
        <fullName evidence="3">MoaF N-terminal domain-containing protein</fullName>
    </submittedName>
</protein>
<dbReference type="InterPro" id="IPR035348">
    <property type="entry name" value="MoaF_C"/>
</dbReference>
<organism evidence="3 4">
    <name type="scientific">Nocardiopsis suaedae</name>
    <dbReference type="NCBI Taxonomy" id="3018444"/>
    <lineage>
        <taxon>Bacteria</taxon>
        <taxon>Bacillati</taxon>
        <taxon>Actinomycetota</taxon>
        <taxon>Actinomycetes</taxon>
        <taxon>Streptosporangiales</taxon>
        <taxon>Nocardiopsidaceae</taxon>
        <taxon>Nocardiopsis</taxon>
    </lineage>
</organism>
<gene>
    <name evidence="3" type="ORF">O4U47_11560</name>
</gene>
<keyword evidence="4" id="KW-1185">Reference proteome</keyword>
<feature type="domain" description="Molybdenum cofactor biosynthesis protein F N-terminal" evidence="1">
    <location>
        <begin position="4"/>
        <end position="112"/>
    </location>
</feature>
<dbReference type="InterPro" id="IPR024724">
    <property type="entry name" value="MoaF_N"/>
</dbReference>
<evidence type="ECO:0000259" key="1">
    <source>
        <dbReference type="Pfam" id="PF10703"/>
    </source>
</evidence>
<evidence type="ECO:0000259" key="2">
    <source>
        <dbReference type="Pfam" id="PF17409"/>
    </source>
</evidence>
<accession>A0ABT4TKB0</accession>
<evidence type="ECO:0000313" key="3">
    <source>
        <dbReference type="EMBL" id="MDA2805149.1"/>
    </source>
</evidence>
<dbReference type="EMBL" id="JAQFWP010000017">
    <property type="protein sequence ID" value="MDA2805149.1"/>
    <property type="molecule type" value="Genomic_DNA"/>
</dbReference>